<sequence>MYSGLAGTLVRWLLPVVLAVAVSGMHHLPARAGGVTHHPAPGSHALVSASPAPDPGRAREEPARSCCPAPPAALAPAPRDDPPADHGTGHDLLHLCLAVLVAALASALIFAALRWYLFAREPMRSAALRPRAVARPPPVPISQRLAVLGVLRL</sequence>
<reference evidence="3 4" key="1">
    <citation type="submission" date="2024-06" db="EMBL/GenBank/DDBJ databases">
        <title>The Natural Products Discovery Center: Release of the First 8490 Sequenced Strains for Exploring Actinobacteria Biosynthetic Diversity.</title>
        <authorList>
            <person name="Kalkreuter E."/>
            <person name="Kautsar S.A."/>
            <person name="Yang D."/>
            <person name="Bader C.D."/>
            <person name="Teijaro C.N."/>
            <person name="Fluegel L."/>
            <person name="Davis C.M."/>
            <person name="Simpson J.R."/>
            <person name="Lauterbach L."/>
            <person name="Steele A.D."/>
            <person name="Gui C."/>
            <person name="Meng S."/>
            <person name="Li G."/>
            <person name="Viehrig K."/>
            <person name="Ye F."/>
            <person name="Su P."/>
            <person name="Kiefer A.F."/>
            <person name="Nichols A."/>
            <person name="Cepeda A.J."/>
            <person name="Yan W."/>
            <person name="Fan B."/>
            <person name="Jiang Y."/>
            <person name="Adhikari A."/>
            <person name="Zheng C.-J."/>
            <person name="Schuster L."/>
            <person name="Cowan T.M."/>
            <person name="Smanski M.J."/>
            <person name="Chevrette M.G."/>
            <person name="De Carvalho L.P.S."/>
            <person name="Shen B."/>
        </authorList>
    </citation>
    <scope>NUCLEOTIDE SEQUENCE [LARGE SCALE GENOMIC DNA]</scope>
    <source>
        <strain evidence="3 4">NPDC019708</strain>
    </source>
</reference>
<keyword evidence="2" id="KW-0472">Membrane</keyword>
<keyword evidence="2" id="KW-1133">Transmembrane helix</keyword>
<dbReference type="GeneID" id="96247662"/>
<evidence type="ECO:0000313" key="3">
    <source>
        <dbReference type="EMBL" id="MEU1953041.1"/>
    </source>
</evidence>
<evidence type="ECO:0000256" key="1">
    <source>
        <dbReference type="SAM" id="MobiDB-lite"/>
    </source>
</evidence>
<name>A0ABV2WQ60_9NOCA</name>
<proteinExistence type="predicted"/>
<evidence type="ECO:0000256" key="2">
    <source>
        <dbReference type="SAM" id="Phobius"/>
    </source>
</evidence>
<accession>A0ABV2WQ60</accession>
<dbReference type="EMBL" id="JBEYBF010000008">
    <property type="protein sequence ID" value="MEU1953041.1"/>
    <property type="molecule type" value="Genomic_DNA"/>
</dbReference>
<dbReference type="Proteomes" id="UP001550628">
    <property type="component" value="Unassembled WGS sequence"/>
</dbReference>
<keyword evidence="4" id="KW-1185">Reference proteome</keyword>
<evidence type="ECO:0000313" key="4">
    <source>
        <dbReference type="Proteomes" id="UP001550628"/>
    </source>
</evidence>
<organism evidence="3 4">
    <name type="scientific">Nocardia rhamnosiphila</name>
    <dbReference type="NCBI Taxonomy" id="426716"/>
    <lineage>
        <taxon>Bacteria</taxon>
        <taxon>Bacillati</taxon>
        <taxon>Actinomycetota</taxon>
        <taxon>Actinomycetes</taxon>
        <taxon>Mycobacteriales</taxon>
        <taxon>Nocardiaceae</taxon>
        <taxon>Nocardia</taxon>
    </lineage>
</organism>
<protein>
    <submittedName>
        <fullName evidence="3">Uncharacterized protein</fullName>
    </submittedName>
</protein>
<keyword evidence="2" id="KW-0812">Transmembrane</keyword>
<feature type="transmembrane region" description="Helical" evidence="2">
    <location>
        <begin position="92"/>
        <end position="117"/>
    </location>
</feature>
<comment type="caution">
    <text evidence="3">The sequence shown here is derived from an EMBL/GenBank/DDBJ whole genome shotgun (WGS) entry which is preliminary data.</text>
</comment>
<feature type="region of interest" description="Disordered" evidence="1">
    <location>
        <begin position="33"/>
        <end position="85"/>
    </location>
</feature>
<dbReference type="RefSeq" id="WP_030520593.1">
    <property type="nucleotide sequence ID" value="NZ_JBEXYG010000001.1"/>
</dbReference>
<gene>
    <name evidence="3" type="ORF">ABZ510_14350</name>
</gene>